<evidence type="ECO:0000313" key="7">
    <source>
        <dbReference type="Proteomes" id="UP000275408"/>
    </source>
</evidence>
<dbReference type="CDD" id="cd00104">
    <property type="entry name" value="KAZAL_FS"/>
    <property type="match status" value="1"/>
</dbReference>
<feature type="chain" id="PRO_5018217647" description="Kazal-like domain-containing protein" evidence="4">
    <location>
        <begin position="19"/>
        <end position="100"/>
    </location>
</feature>
<dbReference type="Pfam" id="PF07648">
    <property type="entry name" value="Kazal_2"/>
    <property type="match status" value="1"/>
</dbReference>
<protein>
    <recommendedName>
        <fullName evidence="5">Kazal-like domain-containing protein</fullName>
    </recommendedName>
</protein>
<dbReference type="InterPro" id="IPR002350">
    <property type="entry name" value="Kazal_dom"/>
</dbReference>
<dbReference type="Proteomes" id="UP000275408">
    <property type="component" value="Unassembled WGS sequence"/>
</dbReference>
<evidence type="ECO:0000313" key="6">
    <source>
        <dbReference type="EMBL" id="RMX39821.1"/>
    </source>
</evidence>
<dbReference type="Gene3D" id="3.30.60.30">
    <property type="match status" value="1"/>
</dbReference>
<keyword evidence="1" id="KW-0646">Protease inhibitor</keyword>
<keyword evidence="3" id="KW-1015">Disulfide bond</keyword>
<accession>A0A3M6TEQ5</accession>
<organism evidence="6 7">
    <name type="scientific">Pocillopora damicornis</name>
    <name type="common">Cauliflower coral</name>
    <name type="synonym">Millepora damicornis</name>
    <dbReference type="NCBI Taxonomy" id="46731"/>
    <lineage>
        <taxon>Eukaryota</taxon>
        <taxon>Metazoa</taxon>
        <taxon>Cnidaria</taxon>
        <taxon>Anthozoa</taxon>
        <taxon>Hexacorallia</taxon>
        <taxon>Scleractinia</taxon>
        <taxon>Astrocoeniina</taxon>
        <taxon>Pocilloporidae</taxon>
        <taxon>Pocillopora</taxon>
    </lineage>
</organism>
<feature type="domain" description="Kazal-like" evidence="5">
    <location>
        <begin position="20"/>
        <end position="72"/>
    </location>
</feature>
<evidence type="ECO:0000256" key="4">
    <source>
        <dbReference type="SAM" id="SignalP"/>
    </source>
</evidence>
<gene>
    <name evidence="6" type="ORF">pdam_00016804</name>
</gene>
<evidence type="ECO:0000259" key="5">
    <source>
        <dbReference type="PROSITE" id="PS51465"/>
    </source>
</evidence>
<evidence type="ECO:0000256" key="1">
    <source>
        <dbReference type="ARBA" id="ARBA00022690"/>
    </source>
</evidence>
<evidence type="ECO:0000256" key="3">
    <source>
        <dbReference type="ARBA" id="ARBA00023157"/>
    </source>
</evidence>
<keyword evidence="7" id="KW-1185">Reference proteome</keyword>
<keyword evidence="2" id="KW-0722">Serine protease inhibitor</keyword>
<dbReference type="PANTHER" id="PTHR10913">
    <property type="entry name" value="FOLLISTATIN-RELATED"/>
    <property type="match status" value="1"/>
</dbReference>
<name>A0A3M6TEQ5_POCDA</name>
<dbReference type="SUPFAM" id="SSF100895">
    <property type="entry name" value="Kazal-type serine protease inhibitors"/>
    <property type="match status" value="1"/>
</dbReference>
<evidence type="ECO:0000256" key="2">
    <source>
        <dbReference type="ARBA" id="ARBA00022900"/>
    </source>
</evidence>
<dbReference type="GO" id="GO:0030154">
    <property type="term" value="P:cell differentiation"/>
    <property type="evidence" value="ECO:0007669"/>
    <property type="project" value="TreeGrafter"/>
</dbReference>
<proteinExistence type="predicted"/>
<dbReference type="InterPro" id="IPR050653">
    <property type="entry name" value="Prot_Inhib_GrowthFact_Antg"/>
</dbReference>
<dbReference type="OrthoDB" id="5988724at2759"/>
<feature type="non-terminal residue" evidence="6">
    <location>
        <position position="100"/>
    </location>
</feature>
<dbReference type="SMART" id="SM00280">
    <property type="entry name" value="KAZAL"/>
    <property type="match status" value="1"/>
</dbReference>
<dbReference type="PROSITE" id="PS51465">
    <property type="entry name" value="KAZAL_2"/>
    <property type="match status" value="1"/>
</dbReference>
<dbReference type="PANTHER" id="PTHR10913:SF45">
    <property type="entry name" value="FOLLISTATIN, ISOFORM A-RELATED"/>
    <property type="match status" value="1"/>
</dbReference>
<keyword evidence="4" id="KW-0732">Signal</keyword>
<feature type="signal peptide" evidence="4">
    <location>
        <begin position="1"/>
        <end position="18"/>
    </location>
</feature>
<dbReference type="AlphaFoldDB" id="A0A3M6TEQ5"/>
<dbReference type="EMBL" id="RCHS01003781">
    <property type="protein sequence ID" value="RMX39821.1"/>
    <property type="molecule type" value="Genomic_DNA"/>
</dbReference>
<reference evidence="6 7" key="1">
    <citation type="journal article" date="2018" name="Sci. Rep.">
        <title>Comparative analysis of the Pocillopora damicornis genome highlights role of immune system in coral evolution.</title>
        <authorList>
            <person name="Cunning R."/>
            <person name="Bay R.A."/>
            <person name="Gillette P."/>
            <person name="Baker A.C."/>
            <person name="Traylor-Knowles N."/>
        </authorList>
    </citation>
    <scope>NUCLEOTIDE SEQUENCE [LARGE SCALE GENOMIC DNA]</scope>
    <source>
        <strain evidence="6">RSMAS</strain>
        <tissue evidence="6">Whole animal</tissue>
    </source>
</reference>
<dbReference type="InterPro" id="IPR036058">
    <property type="entry name" value="Kazal_dom_sf"/>
</dbReference>
<comment type="caution">
    <text evidence="6">The sequence shown here is derived from an EMBL/GenBank/DDBJ whole genome shotgun (WGS) entry which is preliminary data.</text>
</comment>
<dbReference type="GO" id="GO:0005576">
    <property type="term" value="C:extracellular region"/>
    <property type="evidence" value="ECO:0007669"/>
    <property type="project" value="TreeGrafter"/>
</dbReference>
<sequence length="100" mass="11470">MNTVILFVCILLAELNFAFLSLSKECPEKCGIAYDPVCASNGKTYKNMCRLERENCFAETKIVELYKGECLKSEEDEIEEERRPYGCLRVGRVLFNSSQK</sequence>